<feature type="region of interest" description="Disordered" evidence="1">
    <location>
        <begin position="1"/>
        <end position="41"/>
    </location>
</feature>
<gene>
    <name evidence="2" type="ORF">TraAM80_09920</name>
</gene>
<evidence type="ECO:0000313" key="2">
    <source>
        <dbReference type="EMBL" id="RNE96192.1"/>
    </source>
</evidence>
<accession>A0A3R7LFE4</accession>
<keyword evidence="3" id="KW-1185">Reference proteome</keyword>
<dbReference type="EMBL" id="MKGL01000730">
    <property type="protein sequence ID" value="RNE96192.1"/>
    <property type="molecule type" value="Genomic_DNA"/>
</dbReference>
<evidence type="ECO:0000256" key="1">
    <source>
        <dbReference type="SAM" id="MobiDB-lite"/>
    </source>
</evidence>
<comment type="caution">
    <text evidence="2">The sequence shown here is derived from an EMBL/GenBank/DDBJ whole genome shotgun (WGS) entry which is preliminary data.</text>
</comment>
<feature type="region of interest" description="Disordered" evidence="1">
    <location>
        <begin position="71"/>
        <end position="135"/>
    </location>
</feature>
<reference evidence="2 3" key="1">
    <citation type="journal article" date="2018" name="BMC Genomics">
        <title>Genomic comparison of Trypanosoma conorhini and Trypanosoma rangeli to Trypanosoma cruzi strains of high and low virulence.</title>
        <authorList>
            <person name="Bradwell K.R."/>
            <person name="Koparde V.N."/>
            <person name="Matveyev A.V."/>
            <person name="Serrano M.G."/>
            <person name="Alves J.M."/>
            <person name="Parikh H."/>
            <person name="Huang B."/>
            <person name="Lee V."/>
            <person name="Espinosa-Alvarez O."/>
            <person name="Ortiz P.A."/>
            <person name="Costa-Martins A.G."/>
            <person name="Teixeira M.M."/>
            <person name="Buck G.A."/>
        </authorList>
    </citation>
    <scope>NUCLEOTIDE SEQUENCE [LARGE SCALE GENOMIC DNA]</scope>
    <source>
        <strain evidence="2 3">AM80</strain>
    </source>
</reference>
<evidence type="ECO:0000313" key="3">
    <source>
        <dbReference type="Proteomes" id="UP000283634"/>
    </source>
</evidence>
<feature type="non-terminal residue" evidence="2">
    <location>
        <position position="1"/>
    </location>
</feature>
<sequence>GLFGVPGPPAIPLGPSPSLARPRARDRTPAGGRAFPTKAAPHAASCLAPYEHQNGFARAFRFFCMRGFAAAQQKKPGGPRARRKTHRPNAGAAGQGVGENIAPLPRPSATSPKRSSKSLVSGLGASLVPPPGWGG</sequence>
<feature type="compositionally biased region" description="Pro residues" evidence="1">
    <location>
        <begin position="1"/>
        <end position="15"/>
    </location>
</feature>
<feature type="compositionally biased region" description="Polar residues" evidence="1">
    <location>
        <begin position="108"/>
        <end position="119"/>
    </location>
</feature>
<name>A0A3R7LFE4_TRYRA</name>
<organism evidence="2 3">
    <name type="scientific">Trypanosoma rangeli</name>
    <dbReference type="NCBI Taxonomy" id="5698"/>
    <lineage>
        <taxon>Eukaryota</taxon>
        <taxon>Discoba</taxon>
        <taxon>Euglenozoa</taxon>
        <taxon>Kinetoplastea</taxon>
        <taxon>Metakinetoplastina</taxon>
        <taxon>Trypanosomatida</taxon>
        <taxon>Trypanosomatidae</taxon>
        <taxon>Trypanosoma</taxon>
        <taxon>Herpetosoma</taxon>
    </lineage>
</organism>
<protein>
    <submittedName>
        <fullName evidence="2">Uncharacterized protein</fullName>
    </submittedName>
</protein>
<dbReference type="RefSeq" id="XP_029233572.1">
    <property type="nucleotide sequence ID" value="XM_029386575.1"/>
</dbReference>
<dbReference type="Proteomes" id="UP000283634">
    <property type="component" value="Unassembled WGS sequence"/>
</dbReference>
<dbReference type="GeneID" id="40333853"/>
<dbReference type="AlphaFoldDB" id="A0A3R7LFE4"/>
<proteinExistence type="predicted"/>